<feature type="transmembrane region" description="Helical" evidence="5">
    <location>
        <begin position="160"/>
        <end position="177"/>
    </location>
</feature>
<comment type="subcellular location">
    <subcellularLocation>
        <location evidence="1">Membrane</location>
        <topology evidence="1">Multi-pass membrane protein</topology>
    </subcellularLocation>
</comment>
<dbReference type="STRING" id="7897.ENSLACP00000011041"/>
<dbReference type="Ensembl" id="ENSLACT00000011124.1">
    <property type="protein sequence ID" value="ENSLACP00000011041.1"/>
    <property type="gene ID" value="ENSLACG00000009717.1"/>
</dbReference>
<dbReference type="HOGENOM" id="CLU_003182_9_4_1"/>
<reference evidence="8" key="1">
    <citation type="submission" date="2011-08" db="EMBL/GenBank/DDBJ databases">
        <title>The draft genome of Latimeria chalumnae.</title>
        <authorList>
            <person name="Di Palma F."/>
            <person name="Alfoldi J."/>
            <person name="Johnson J."/>
            <person name="Berlin A."/>
            <person name="Gnerre S."/>
            <person name="Jaffe D."/>
            <person name="MacCallum I."/>
            <person name="Young S."/>
            <person name="Walker B.J."/>
            <person name="Lander E."/>
            <person name="Lindblad-Toh K."/>
        </authorList>
    </citation>
    <scope>NUCLEOTIDE SEQUENCE [LARGE SCALE GENOMIC DNA]</scope>
    <source>
        <strain evidence="8">Wild caught</strain>
    </source>
</reference>
<dbReference type="Gene3D" id="3.30.750.24">
    <property type="entry name" value="STAS domain"/>
    <property type="match status" value="1"/>
</dbReference>
<dbReference type="eggNOG" id="KOG0236">
    <property type="taxonomic scope" value="Eukaryota"/>
</dbReference>
<dbReference type="EMBL" id="AFYH01195806">
    <property type="status" value="NOT_ANNOTATED_CDS"/>
    <property type="molecule type" value="Genomic_DNA"/>
</dbReference>
<evidence type="ECO:0000256" key="1">
    <source>
        <dbReference type="ARBA" id="ARBA00004141"/>
    </source>
</evidence>
<dbReference type="InterPro" id="IPR002645">
    <property type="entry name" value="STAS_dom"/>
</dbReference>
<dbReference type="CDD" id="cd07042">
    <property type="entry name" value="STAS_SulP_like_sulfate_transporter"/>
    <property type="match status" value="1"/>
</dbReference>
<dbReference type="GO" id="GO:0055085">
    <property type="term" value="P:transmembrane transport"/>
    <property type="evidence" value="ECO:0007669"/>
    <property type="project" value="InterPro"/>
</dbReference>
<evidence type="ECO:0000256" key="5">
    <source>
        <dbReference type="SAM" id="Phobius"/>
    </source>
</evidence>
<proteinExistence type="predicted"/>
<accession>H3AN20</accession>
<feature type="transmembrane region" description="Helical" evidence="5">
    <location>
        <begin position="127"/>
        <end position="148"/>
    </location>
</feature>
<dbReference type="PROSITE" id="PS50801">
    <property type="entry name" value="STAS"/>
    <property type="match status" value="1"/>
</dbReference>
<sequence>GLAFALLVSVPAGYGLYGAFFPAIPYFFLGTSKHLSIGPFPVVSLMVGSVVTRLVPADGSGNSTAFPGNLTLEEKQVLVAGSVTILAGIMQLALGVLQVGFIVIYLSDSLVSGFTTAAAIHVLVSQLKFIFTLKVPGFSGPLAIIYTLESIFTQITDTNIADLVTSIIIMVVIFIVKEINDHFKSKLPVPIPIEVIVTIIATGVSYAFNFEERYGVDIIGNLPRGYQPPLTPSIYVFQQSIGDAFSVAIVGFAVAFSVAKVYAMKHDYVIDGNQELIAFGVSNVFTGAFRGFATSTALSRTAIQESTGGKSQIAGVVSAIIVLIVIVAVGPLLRTLQKNLSESNLVKNLTVKLKAKVKNPLKNTWDPSIHTYNMVSIEYDKFAPAVNLTQKNNTNIILKKETVHLKGYFLDNFSLPHLFRSNGQSGRREGSFVDTPLGSPKVECRYQYCLLVNFFKGSLAEKNVGFNPLRILRKRNKALARIKKLLKKGELEVTPKGYINTGNISNDSDEEVDNNNIEELDKPTNTKDLPVNIDWNSELPANIVVPRVDIHSIILDFGAVSFIDMSAMKGLKGTFKEFIRINVDVYIVGCDNSVIEKLERCQFFDEEVKNSMFFLTIHDAVLYILEKHDPENIPNFKPPKYEEHDFRKSSISKGELRNRDCVVPVETKF</sequence>
<protein>
    <submittedName>
        <fullName evidence="7">Solute carrier family 26 member 3</fullName>
    </submittedName>
</protein>
<feature type="transmembrane region" description="Helical" evidence="5">
    <location>
        <begin position="313"/>
        <end position="333"/>
    </location>
</feature>
<feature type="transmembrane region" description="Helical" evidence="5">
    <location>
        <begin position="40"/>
        <end position="57"/>
    </location>
</feature>
<evidence type="ECO:0000256" key="4">
    <source>
        <dbReference type="ARBA" id="ARBA00023136"/>
    </source>
</evidence>
<feature type="transmembrane region" description="Helical" evidence="5">
    <location>
        <begin position="77"/>
        <end position="106"/>
    </location>
</feature>
<dbReference type="PANTHER" id="PTHR11814">
    <property type="entry name" value="SULFATE TRANSPORTER"/>
    <property type="match status" value="1"/>
</dbReference>
<evidence type="ECO:0000313" key="8">
    <source>
        <dbReference type="Proteomes" id="UP000008672"/>
    </source>
</evidence>
<dbReference type="EMBL" id="AFYH01195805">
    <property type="status" value="NOT_ANNOTATED_CDS"/>
    <property type="molecule type" value="Genomic_DNA"/>
</dbReference>
<feature type="transmembrane region" description="Helical" evidence="5">
    <location>
        <begin position="276"/>
        <end position="293"/>
    </location>
</feature>
<evidence type="ECO:0000256" key="2">
    <source>
        <dbReference type="ARBA" id="ARBA00022692"/>
    </source>
</evidence>
<feature type="transmembrane region" description="Helical" evidence="5">
    <location>
        <begin position="189"/>
        <end position="208"/>
    </location>
</feature>
<dbReference type="InterPro" id="IPR036513">
    <property type="entry name" value="STAS_dom_sf"/>
</dbReference>
<dbReference type="Pfam" id="PF00916">
    <property type="entry name" value="Sulfate_transp"/>
    <property type="match status" value="1"/>
</dbReference>
<feature type="transmembrane region" description="Helical" evidence="5">
    <location>
        <begin position="244"/>
        <end position="264"/>
    </location>
</feature>
<evidence type="ECO:0000313" key="7">
    <source>
        <dbReference type="Ensembl" id="ENSLACP00000011041.1"/>
    </source>
</evidence>
<dbReference type="AlphaFoldDB" id="H3AN20"/>
<dbReference type="Pfam" id="PF01740">
    <property type="entry name" value="STAS"/>
    <property type="match status" value="1"/>
</dbReference>
<reference evidence="7" key="2">
    <citation type="submission" date="2025-08" db="UniProtKB">
        <authorList>
            <consortium name="Ensembl"/>
        </authorList>
    </citation>
    <scope>IDENTIFICATION</scope>
</reference>
<dbReference type="GO" id="GO:0016020">
    <property type="term" value="C:membrane"/>
    <property type="evidence" value="ECO:0007669"/>
    <property type="project" value="UniProtKB-SubCell"/>
</dbReference>
<keyword evidence="8" id="KW-1185">Reference proteome</keyword>
<dbReference type="InterPro" id="IPR001902">
    <property type="entry name" value="SLC26A/SulP_fam"/>
</dbReference>
<reference evidence="7" key="3">
    <citation type="submission" date="2025-09" db="UniProtKB">
        <authorList>
            <consortium name="Ensembl"/>
        </authorList>
    </citation>
    <scope>IDENTIFICATION</scope>
</reference>
<evidence type="ECO:0000259" key="6">
    <source>
        <dbReference type="PROSITE" id="PS50801"/>
    </source>
</evidence>
<organism evidence="7 8">
    <name type="scientific">Latimeria chalumnae</name>
    <name type="common">Coelacanth</name>
    <dbReference type="NCBI Taxonomy" id="7897"/>
    <lineage>
        <taxon>Eukaryota</taxon>
        <taxon>Metazoa</taxon>
        <taxon>Chordata</taxon>
        <taxon>Craniata</taxon>
        <taxon>Vertebrata</taxon>
        <taxon>Euteleostomi</taxon>
        <taxon>Coelacanthiformes</taxon>
        <taxon>Coelacanthidae</taxon>
        <taxon>Latimeria</taxon>
    </lineage>
</organism>
<dbReference type="OMA" id="WVMTFIF"/>
<name>H3AN20_LATCH</name>
<gene>
    <name evidence="7" type="primary">SLC26A3</name>
</gene>
<feature type="domain" description="STAS" evidence="6">
    <location>
        <begin position="553"/>
        <end position="624"/>
    </location>
</feature>
<feature type="transmembrane region" description="Helical" evidence="5">
    <location>
        <begin position="6"/>
        <end position="28"/>
    </location>
</feature>
<dbReference type="EMBL" id="AFYH01195804">
    <property type="status" value="NOT_ANNOTATED_CDS"/>
    <property type="molecule type" value="Genomic_DNA"/>
</dbReference>
<keyword evidence="2 5" id="KW-0812">Transmembrane</keyword>
<dbReference type="GeneTree" id="ENSGT01150000286920"/>
<evidence type="ECO:0000256" key="3">
    <source>
        <dbReference type="ARBA" id="ARBA00022989"/>
    </source>
</evidence>
<dbReference type="InParanoid" id="H3AN20"/>
<keyword evidence="4 5" id="KW-0472">Membrane</keyword>
<dbReference type="SUPFAM" id="SSF52091">
    <property type="entry name" value="SpoIIaa-like"/>
    <property type="match status" value="1"/>
</dbReference>
<keyword evidence="3 5" id="KW-1133">Transmembrane helix</keyword>
<dbReference type="InterPro" id="IPR011547">
    <property type="entry name" value="SLC26A/SulP_dom"/>
</dbReference>
<dbReference type="Proteomes" id="UP000008672">
    <property type="component" value="Unassembled WGS sequence"/>
</dbReference>